<protein>
    <submittedName>
        <fullName evidence="2">DUF4954 family protein</fullName>
    </submittedName>
</protein>
<organism evidence="2 3">
    <name type="scientific">Chitinophaga tropicalis</name>
    <dbReference type="NCBI Taxonomy" id="2683588"/>
    <lineage>
        <taxon>Bacteria</taxon>
        <taxon>Pseudomonadati</taxon>
        <taxon>Bacteroidota</taxon>
        <taxon>Chitinophagia</taxon>
        <taxon>Chitinophagales</taxon>
        <taxon>Chitinophagaceae</taxon>
        <taxon>Chitinophaga</taxon>
    </lineage>
</organism>
<name>A0A7K1U7X4_9BACT</name>
<keyword evidence="3" id="KW-1185">Reference proteome</keyword>
<gene>
    <name evidence="2" type="ORF">GO493_17675</name>
</gene>
<dbReference type="AlphaFoldDB" id="A0A7K1U7X4"/>
<sequence length="755" mass="86351">MNVIQKKPLNELGYNFVAAPYLPEGKDEYYLRDQQLGKQHSNYRKLSALEIETLVRNDNTSDNWNNIFVANEFSPQLVKHCQFFGVVRIGKLEPYYLEFHNLRLPVGLYNSTIACCDFGDNVVVHNVNILSHYIIGNEVIICNVNEMATTDHAKFGNGILKEGESEKLRIWMELCNENGGRSVMPFEGMLPGDAWLWTRNRDDKALQERFKVFTEKKFDKRRGYYGIVGDRCVIKNCKIIKDVHIGSDAYLKGANKIKNVTINSSAEATSQIGEGCELVNGVVGYGSRVFYGVKAVRFVMASHSQLKYGARLINSYLGNNATISCCEVLNSLIFPAHEQHHNNSFLCAALIMGQSNMAAGATIGSNHNSRGADGEVIAGRGFWPGLSVTLKHNSRFASFTLISKGNYMHEMDIQFPFSLVLNDEQQNCLKIMTGYWFLYNMYALARNSWKYVDRDKRTDKTQLIEYDYLAPDSVEEMIHALEMMETATGKAWYAQHENNDDNPALTNYQQKGRELLLQEPDEVNKLKILAEHAEHSNRKVLLLKVDKTYPLFRELINLYAVRNIISLQEQQPDLSFAELHSIVAQSHRDSWHNAGGQLMKDETLTELKNSIRNGQISSWDQLHECYREAGERYAFDKLQHAIASLLFIQDKTTVDFTPSFLRECLIEASHTQAFLTENIYSSRAKDYQNPFRSMTYENTTERDIVVGKLEDNSFIQQTKEELKTFQEKISSLVDLWDLSANVRDQFFVLRPAKKV</sequence>
<feature type="domain" description="DUF4954" evidence="1">
    <location>
        <begin position="43"/>
        <end position="485"/>
    </location>
</feature>
<dbReference type="Proteomes" id="UP000461730">
    <property type="component" value="Unassembled WGS sequence"/>
</dbReference>
<dbReference type="InterPro" id="IPR011004">
    <property type="entry name" value="Trimer_LpxA-like_sf"/>
</dbReference>
<dbReference type="RefSeq" id="WP_157307547.1">
    <property type="nucleotide sequence ID" value="NZ_WRXN01000007.1"/>
</dbReference>
<accession>A0A7K1U7X4</accession>
<dbReference type="Pfam" id="PF16314">
    <property type="entry name" value="DUF4954"/>
    <property type="match status" value="1"/>
</dbReference>
<dbReference type="InterPro" id="IPR032533">
    <property type="entry name" value="DUF4954"/>
</dbReference>
<comment type="caution">
    <text evidence="2">The sequence shown here is derived from an EMBL/GenBank/DDBJ whole genome shotgun (WGS) entry which is preliminary data.</text>
</comment>
<dbReference type="EMBL" id="WRXN01000007">
    <property type="protein sequence ID" value="MVT10105.1"/>
    <property type="molecule type" value="Genomic_DNA"/>
</dbReference>
<reference evidence="2 3" key="1">
    <citation type="submission" date="2019-12" db="EMBL/GenBank/DDBJ databases">
        <title>Chitinophaga sp. strain ysch24 (GDMCC 1.1355), whole genome shotgun sequence.</title>
        <authorList>
            <person name="Zhang X."/>
        </authorList>
    </citation>
    <scope>NUCLEOTIDE SEQUENCE [LARGE SCALE GENOMIC DNA]</scope>
    <source>
        <strain evidence="3">ysch24</strain>
    </source>
</reference>
<evidence type="ECO:0000259" key="1">
    <source>
        <dbReference type="Pfam" id="PF16314"/>
    </source>
</evidence>
<evidence type="ECO:0000313" key="2">
    <source>
        <dbReference type="EMBL" id="MVT10105.1"/>
    </source>
</evidence>
<evidence type="ECO:0000313" key="3">
    <source>
        <dbReference type="Proteomes" id="UP000461730"/>
    </source>
</evidence>
<dbReference type="Gene3D" id="2.160.10.10">
    <property type="entry name" value="Hexapeptide repeat proteins"/>
    <property type="match status" value="1"/>
</dbReference>
<proteinExistence type="predicted"/>
<dbReference type="SUPFAM" id="SSF51161">
    <property type="entry name" value="Trimeric LpxA-like enzymes"/>
    <property type="match status" value="1"/>
</dbReference>